<evidence type="ECO:0000313" key="9">
    <source>
        <dbReference type="EMBL" id="TGG91468.1"/>
    </source>
</evidence>
<evidence type="ECO:0000256" key="4">
    <source>
        <dbReference type="ARBA" id="ARBA00023065"/>
    </source>
</evidence>
<evidence type="ECO:0000313" key="10">
    <source>
        <dbReference type="Proteomes" id="UP000297475"/>
    </source>
</evidence>
<proteinExistence type="inferred from homology"/>
<evidence type="ECO:0000256" key="5">
    <source>
        <dbReference type="ARBA" id="ARBA00023136"/>
    </source>
</evidence>
<comment type="subcellular location">
    <subcellularLocation>
        <location evidence="8">Cell membrane</location>
        <topology evidence="8">Peripheral membrane protein</topology>
    </subcellularLocation>
    <subcellularLocation>
        <location evidence="1">Membrane</location>
    </subcellularLocation>
</comment>
<organism evidence="9 10">
    <name type="scientific">Natronospirillum operosum</name>
    <dbReference type="NCBI Taxonomy" id="2759953"/>
    <lineage>
        <taxon>Bacteria</taxon>
        <taxon>Pseudomonadati</taxon>
        <taxon>Pseudomonadota</taxon>
        <taxon>Gammaproteobacteria</taxon>
        <taxon>Oceanospirillales</taxon>
        <taxon>Natronospirillaceae</taxon>
        <taxon>Natronospirillum</taxon>
    </lineage>
</organism>
<keyword evidence="4 8" id="KW-0406">Ion transport</keyword>
<evidence type="ECO:0000256" key="8">
    <source>
        <dbReference type="HAMAP-Rule" id="MF_01416"/>
    </source>
</evidence>
<comment type="similarity">
    <text evidence="8">Belongs to the ATPase delta chain family.</text>
</comment>
<dbReference type="InterPro" id="IPR020781">
    <property type="entry name" value="ATPase_OSCP/d_CS"/>
</dbReference>
<dbReference type="PANTHER" id="PTHR11910">
    <property type="entry name" value="ATP SYNTHASE DELTA CHAIN"/>
    <property type="match status" value="1"/>
</dbReference>
<dbReference type="GO" id="GO:0046933">
    <property type="term" value="F:proton-transporting ATP synthase activity, rotational mechanism"/>
    <property type="evidence" value="ECO:0007669"/>
    <property type="project" value="UniProtKB-UniRule"/>
</dbReference>
<dbReference type="NCBIfam" id="TIGR01145">
    <property type="entry name" value="ATP_synt_delta"/>
    <property type="match status" value="1"/>
</dbReference>
<sequence length="178" mass="19084">MAELSTLARPYAKAAFDAAQAGKNLSGWSAMLRSLATVLSLPAVQALAENASLSSAEKVRRLADLCREDIAEGGENLLQMMAENNRLTLMPAVFEQFETLRLAAEETADVTISSAFALTDEQITLLRDKLTARLGHKVSISTEVDQSLKAGAIIRYGDTVIDGSARGRLVKLAEAMNS</sequence>
<dbReference type="OrthoDB" id="9816221at2"/>
<keyword evidence="10" id="KW-1185">Reference proteome</keyword>
<dbReference type="RefSeq" id="WP_135484252.1">
    <property type="nucleotide sequence ID" value="NZ_SRMF01000008.1"/>
</dbReference>
<gene>
    <name evidence="8" type="primary">atpH</name>
    <name evidence="9" type="ORF">E4656_15680</name>
</gene>
<keyword evidence="5 8" id="KW-0472">Membrane</keyword>
<accession>A0A4Z0W8M9</accession>
<keyword evidence="3 8" id="KW-0375">Hydrogen ion transport</keyword>
<dbReference type="PRINTS" id="PR00125">
    <property type="entry name" value="ATPASEDELTA"/>
</dbReference>
<name>A0A4Z0W8M9_9GAMM</name>
<dbReference type="NCBIfam" id="NF004402">
    <property type="entry name" value="PRK05758.2-2"/>
    <property type="match status" value="1"/>
</dbReference>
<dbReference type="SUPFAM" id="SSF47928">
    <property type="entry name" value="N-terminal domain of the delta subunit of the F1F0-ATP synthase"/>
    <property type="match status" value="1"/>
</dbReference>
<evidence type="ECO:0000256" key="1">
    <source>
        <dbReference type="ARBA" id="ARBA00004370"/>
    </source>
</evidence>
<dbReference type="Gene3D" id="1.10.520.20">
    <property type="entry name" value="N-terminal domain of the delta subunit of the F1F0-ATP synthase"/>
    <property type="match status" value="1"/>
</dbReference>
<dbReference type="GO" id="GO:0005886">
    <property type="term" value="C:plasma membrane"/>
    <property type="evidence" value="ECO:0007669"/>
    <property type="project" value="UniProtKB-SubCell"/>
</dbReference>
<keyword evidence="6 8" id="KW-0139">CF(1)</keyword>
<dbReference type="PROSITE" id="PS00389">
    <property type="entry name" value="ATPASE_DELTA"/>
    <property type="match status" value="1"/>
</dbReference>
<protein>
    <recommendedName>
        <fullName evidence="8">ATP synthase subunit delta</fullName>
    </recommendedName>
    <alternativeName>
        <fullName evidence="8">ATP synthase F(1) sector subunit delta</fullName>
    </alternativeName>
    <alternativeName>
        <fullName evidence="8">F-type ATPase subunit delta</fullName>
        <shortName evidence="8">F-ATPase subunit delta</shortName>
    </alternativeName>
</protein>
<evidence type="ECO:0000256" key="6">
    <source>
        <dbReference type="ARBA" id="ARBA00023196"/>
    </source>
</evidence>
<comment type="function">
    <text evidence="8">This protein is part of the stalk that links CF(0) to CF(1). It either transmits conformational changes from CF(0) to CF(1) or is implicated in proton conduction.</text>
</comment>
<dbReference type="EMBL" id="SRMF01000008">
    <property type="protein sequence ID" value="TGG91468.1"/>
    <property type="molecule type" value="Genomic_DNA"/>
</dbReference>
<evidence type="ECO:0000256" key="3">
    <source>
        <dbReference type="ARBA" id="ARBA00022781"/>
    </source>
</evidence>
<dbReference type="AlphaFoldDB" id="A0A4Z0W8M9"/>
<dbReference type="Proteomes" id="UP000297475">
    <property type="component" value="Unassembled WGS sequence"/>
</dbReference>
<dbReference type="InterPro" id="IPR026015">
    <property type="entry name" value="ATP_synth_OSCP/delta_N_sf"/>
</dbReference>
<dbReference type="GO" id="GO:0045259">
    <property type="term" value="C:proton-transporting ATP synthase complex"/>
    <property type="evidence" value="ECO:0007669"/>
    <property type="project" value="UniProtKB-KW"/>
</dbReference>
<evidence type="ECO:0000256" key="2">
    <source>
        <dbReference type="ARBA" id="ARBA00022448"/>
    </source>
</evidence>
<comment type="function">
    <text evidence="8">F(1)F(0) ATP synthase produces ATP from ADP in the presence of a proton or sodium gradient. F-type ATPases consist of two structural domains, F(1) containing the extramembraneous catalytic core and F(0) containing the membrane proton channel, linked together by a central stalk and a peripheral stalk. During catalysis, ATP synthesis in the catalytic domain of F(1) is coupled via a rotary mechanism of the central stalk subunits to proton translocation.</text>
</comment>
<dbReference type="InterPro" id="IPR000711">
    <property type="entry name" value="ATPase_OSCP/dsu"/>
</dbReference>
<keyword evidence="2 8" id="KW-0813">Transport</keyword>
<dbReference type="Pfam" id="PF00213">
    <property type="entry name" value="OSCP"/>
    <property type="match status" value="1"/>
</dbReference>
<keyword evidence="7 8" id="KW-0066">ATP synthesis</keyword>
<comment type="caution">
    <text evidence="9">The sequence shown here is derived from an EMBL/GenBank/DDBJ whole genome shotgun (WGS) entry which is preliminary data.</text>
</comment>
<reference evidence="9 10" key="1">
    <citation type="submission" date="2019-04" db="EMBL/GenBank/DDBJ databases">
        <title>Natronospirillum operosus gen. nov., sp. nov., a haloalkaliphilic satellite isolated from decaying biomass of laboratory culture of cyanobacterium Geitlerinema sp. and proposal of Natronospirillaceae fam. nov. and Saccharospirillaceae fam. nov.</title>
        <authorList>
            <person name="Kevbrin V."/>
            <person name="Boltyanskaya Y."/>
            <person name="Koziaeva V."/>
            <person name="Grouzdev D.S."/>
            <person name="Park M."/>
            <person name="Cho J."/>
        </authorList>
    </citation>
    <scope>NUCLEOTIDE SEQUENCE [LARGE SCALE GENOMIC DNA]</scope>
    <source>
        <strain evidence="9 10">G-116</strain>
    </source>
</reference>
<keyword evidence="8" id="KW-1003">Cell membrane</keyword>
<dbReference type="HAMAP" id="MF_01416">
    <property type="entry name" value="ATP_synth_delta_bact"/>
    <property type="match status" value="1"/>
</dbReference>
<evidence type="ECO:0000256" key="7">
    <source>
        <dbReference type="ARBA" id="ARBA00023310"/>
    </source>
</evidence>